<keyword evidence="4 8" id="KW-0067">ATP-binding</keyword>
<proteinExistence type="predicted"/>
<dbReference type="SUPFAM" id="SSF50331">
    <property type="entry name" value="MOP-like"/>
    <property type="match status" value="1"/>
</dbReference>
<dbReference type="GO" id="GO:0055052">
    <property type="term" value="C:ATP-binding cassette (ABC) transporter complex, substrate-binding subunit-containing"/>
    <property type="evidence" value="ECO:0007669"/>
    <property type="project" value="TreeGrafter"/>
</dbReference>
<dbReference type="InterPro" id="IPR003593">
    <property type="entry name" value="AAA+_ATPase"/>
</dbReference>
<dbReference type="RefSeq" id="WP_185000034.1">
    <property type="nucleotide sequence ID" value="NZ_BAAAUI010000013.1"/>
</dbReference>
<dbReference type="InterPro" id="IPR027417">
    <property type="entry name" value="P-loop_NTPase"/>
</dbReference>
<evidence type="ECO:0000313" key="9">
    <source>
        <dbReference type="Proteomes" id="UP000533598"/>
    </source>
</evidence>
<keyword evidence="1" id="KW-0813">Transport</keyword>
<feature type="domain" description="ABC transporter" evidence="7">
    <location>
        <begin position="4"/>
        <end position="235"/>
    </location>
</feature>
<comment type="caution">
    <text evidence="8">The sequence shown here is derived from an EMBL/GenBank/DDBJ whole genome shotgun (WGS) entry which is preliminary data.</text>
</comment>
<organism evidence="8 9">
    <name type="scientific">Crossiella cryophila</name>
    <dbReference type="NCBI Taxonomy" id="43355"/>
    <lineage>
        <taxon>Bacteria</taxon>
        <taxon>Bacillati</taxon>
        <taxon>Actinomycetota</taxon>
        <taxon>Actinomycetes</taxon>
        <taxon>Pseudonocardiales</taxon>
        <taxon>Pseudonocardiaceae</taxon>
        <taxon>Crossiella</taxon>
    </lineage>
</organism>
<dbReference type="PANTHER" id="PTHR43875">
    <property type="entry name" value="MALTODEXTRIN IMPORT ATP-BINDING PROTEIN MSMX"/>
    <property type="match status" value="1"/>
</dbReference>
<dbReference type="InterPro" id="IPR047641">
    <property type="entry name" value="ABC_transpr_MalK/UgpC-like"/>
</dbReference>
<dbReference type="FunFam" id="3.40.50.300:FF:000042">
    <property type="entry name" value="Maltose/maltodextrin ABC transporter, ATP-binding protein"/>
    <property type="match status" value="1"/>
</dbReference>
<dbReference type="Proteomes" id="UP000533598">
    <property type="component" value="Unassembled WGS sequence"/>
</dbReference>
<evidence type="ECO:0000256" key="6">
    <source>
        <dbReference type="ARBA" id="ARBA00023136"/>
    </source>
</evidence>
<dbReference type="SMART" id="SM00382">
    <property type="entry name" value="AAA"/>
    <property type="match status" value="1"/>
</dbReference>
<dbReference type="GO" id="GO:0016887">
    <property type="term" value="F:ATP hydrolysis activity"/>
    <property type="evidence" value="ECO:0007669"/>
    <property type="project" value="InterPro"/>
</dbReference>
<keyword evidence="9" id="KW-1185">Reference proteome</keyword>
<dbReference type="InterPro" id="IPR015855">
    <property type="entry name" value="ABC_transpr_MalK-like"/>
</dbReference>
<gene>
    <name evidence="8" type="ORF">HNR67_000101</name>
</gene>
<dbReference type="InterPro" id="IPR003439">
    <property type="entry name" value="ABC_transporter-like_ATP-bd"/>
</dbReference>
<reference evidence="8 9" key="1">
    <citation type="submission" date="2020-08" db="EMBL/GenBank/DDBJ databases">
        <title>Sequencing the genomes of 1000 actinobacteria strains.</title>
        <authorList>
            <person name="Klenk H.-P."/>
        </authorList>
    </citation>
    <scope>NUCLEOTIDE SEQUENCE [LARGE SCALE GENOMIC DNA]</scope>
    <source>
        <strain evidence="8 9">DSM 44230</strain>
    </source>
</reference>
<evidence type="ECO:0000259" key="7">
    <source>
        <dbReference type="PROSITE" id="PS50893"/>
    </source>
</evidence>
<dbReference type="EMBL" id="JACHMH010000001">
    <property type="protein sequence ID" value="MBB4673983.1"/>
    <property type="molecule type" value="Genomic_DNA"/>
</dbReference>
<dbReference type="NCBIfam" id="NF008653">
    <property type="entry name" value="PRK11650.1"/>
    <property type="match status" value="1"/>
</dbReference>
<keyword evidence="3" id="KW-0547">Nucleotide-binding</keyword>
<dbReference type="InterPro" id="IPR008995">
    <property type="entry name" value="Mo/tungstate-bd_C_term_dom"/>
</dbReference>
<dbReference type="InterPro" id="IPR012340">
    <property type="entry name" value="NA-bd_OB-fold"/>
</dbReference>
<dbReference type="Pfam" id="PF00005">
    <property type="entry name" value="ABC_tran"/>
    <property type="match status" value="1"/>
</dbReference>
<accession>A0A7W7C6B1</accession>
<dbReference type="Gene3D" id="2.40.50.100">
    <property type="match status" value="1"/>
</dbReference>
<protein>
    <submittedName>
        <fullName evidence="8">Multiple sugar transport system ATP-binding protein</fullName>
    </submittedName>
</protein>
<dbReference type="PROSITE" id="PS00211">
    <property type="entry name" value="ABC_TRANSPORTER_1"/>
    <property type="match status" value="1"/>
</dbReference>
<keyword evidence="5" id="KW-1278">Translocase</keyword>
<dbReference type="GO" id="GO:0008643">
    <property type="term" value="P:carbohydrate transport"/>
    <property type="evidence" value="ECO:0007669"/>
    <property type="project" value="InterPro"/>
</dbReference>
<dbReference type="PANTHER" id="PTHR43875:SF15">
    <property type="entry name" value="TREHALOSE IMPORT ATP-BINDING PROTEIN SUGC"/>
    <property type="match status" value="1"/>
</dbReference>
<evidence type="ECO:0000256" key="4">
    <source>
        <dbReference type="ARBA" id="ARBA00022840"/>
    </source>
</evidence>
<dbReference type="Pfam" id="PF17912">
    <property type="entry name" value="OB_MalK"/>
    <property type="match status" value="1"/>
</dbReference>
<evidence type="ECO:0000256" key="3">
    <source>
        <dbReference type="ARBA" id="ARBA00022741"/>
    </source>
</evidence>
<dbReference type="GO" id="GO:0005524">
    <property type="term" value="F:ATP binding"/>
    <property type="evidence" value="ECO:0007669"/>
    <property type="project" value="UniProtKB-KW"/>
</dbReference>
<dbReference type="SUPFAM" id="SSF52540">
    <property type="entry name" value="P-loop containing nucleoside triphosphate hydrolases"/>
    <property type="match status" value="1"/>
</dbReference>
<dbReference type="InterPro" id="IPR040582">
    <property type="entry name" value="OB_MalK-like"/>
</dbReference>
<evidence type="ECO:0000256" key="5">
    <source>
        <dbReference type="ARBA" id="ARBA00022967"/>
    </source>
</evidence>
<name>A0A7W7C6B1_9PSEU</name>
<evidence type="ECO:0000256" key="1">
    <source>
        <dbReference type="ARBA" id="ARBA00022448"/>
    </source>
</evidence>
<dbReference type="AlphaFoldDB" id="A0A7W7C6B1"/>
<keyword evidence="6" id="KW-0472">Membrane</keyword>
<dbReference type="Gene3D" id="2.40.50.140">
    <property type="entry name" value="Nucleic acid-binding proteins"/>
    <property type="match status" value="1"/>
</dbReference>
<keyword evidence="2" id="KW-1003">Cell membrane</keyword>
<evidence type="ECO:0000256" key="2">
    <source>
        <dbReference type="ARBA" id="ARBA00022475"/>
    </source>
</evidence>
<sequence>MADIVLDKVTKKYPDGALAVSEVNVEIADGEFIILVGPSGCGKSTTLNMIAGLEDITSGELRIGGERVNERAPKDRDIAMVFQSYALYPHMTVRENMAFPLRLAKVDNATVTRKVNEAAEVLDLGQHLDRKPANLSGGQRQRVAMGRAIVRSPKAFLMDEPLSNLDAKLRVQMRTEVSRLQKKLGTTMVYVTHDQTEAMTLGDRVVVMRGGLVQQIGAPQFLYENPANLFVAGFIGSPAMNFVPAMLEEGKVRSGLGDIPLSDRVRALVEQAGAGREVIMGVRPEHFEDAAVVDPTSKARGAVFTAHVDVLESMGSDKYAYFTVSGERASSAELEELAADAGLTDLASSATEGSAIITRLSAASAATEGHQLDVWFDPDKIQLFDPQSGKNLTYSA</sequence>
<dbReference type="CDD" id="cd03301">
    <property type="entry name" value="ABC_MalK_N"/>
    <property type="match status" value="1"/>
</dbReference>
<evidence type="ECO:0000313" key="8">
    <source>
        <dbReference type="EMBL" id="MBB4673983.1"/>
    </source>
</evidence>
<keyword evidence="8" id="KW-0762">Sugar transport</keyword>
<dbReference type="PROSITE" id="PS50893">
    <property type="entry name" value="ABC_TRANSPORTER_2"/>
    <property type="match status" value="1"/>
</dbReference>
<dbReference type="GO" id="GO:0140359">
    <property type="term" value="F:ABC-type transporter activity"/>
    <property type="evidence" value="ECO:0007669"/>
    <property type="project" value="InterPro"/>
</dbReference>
<dbReference type="Gene3D" id="3.40.50.300">
    <property type="entry name" value="P-loop containing nucleotide triphosphate hydrolases"/>
    <property type="match status" value="1"/>
</dbReference>
<dbReference type="InterPro" id="IPR017871">
    <property type="entry name" value="ABC_transporter-like_CS"/>
</dbReference>